<keyword evidence="1" id="KW-0853">WD repeat</keyword>
<evidence type="ECO:0008006" key="4">
    <source>
        <dbReference type="Google" id="ProtNLM"/>
    </source>
</evidence>
<proteinExistence type="predicted"/>
<dbReference type="OrthoDB" id="3238562at2759"/>
<feature type="repeat" description="WD" evidence="1">
    <location>
        <begin position="11"/>
        <end position="45"/>
    </location>
</feature>
<evidence type="ECO:0000313" key="3">
    <source>
        <dbReference type="Proteomes" id="UP000053593"/>
    </source>
</evidence>
<dbReference type="HOGENOM" id="CLU_1787074_0_0_1"/>
<evidence type="ECO:0000313" key="2">
    <source>
        <dbReference type="EMBL" id="KIK52621.1"/>
    </source>
</evidence>
<dbReference type="AlphaFoldDB" id="A0A0D0BDL7"/>
<accession>A0A0D0BDL7</accession>
<sequence length="145" mass="16140">MTMSYTLLMTITTATDGINSLSFTSDGRYLASASNDKVVRIFDLERKFTTAWEFKGLSEFTSVAWIGWDLLAGFIDGDLLLFSSIGHWIFRPQQQVFHEFFVPIVLIQISQLGSQILIHSGSDIAVLGKNGNLILTLEGECRSQA</sequence>
<gene>
    <name evidence="2" type="ORF">GYMLUDRAFT_64148</name>
</gene>
<dbReference type="Pfam" id="PF00400">
    <property type="entry name" value="WD40"/>
    <property type="match status" value="1"/>
</dbReference>
<dbReference type="InterPro" id="IPR001680">
    <property type="entry name" value="WD40_rpt"/>
</dbReference>
<dbReference type="PROSITE" id="PS50082">
    <property type="entry name" value="WD_REPEATS_2"/>
    <property type="match status" value="1"/>
</dbReference>
<keyword evidence="3" id="KW-1185">Reference proteome</keyword>
<dbReference type="PROSITE" id="PS50294">
    <property type="entry name" value="WD_REPEATS_REGION"/>
    <property type="match status" value="1"/>
</dbReference>
<dbReference type="InterPro" id="IPR015943">
    <property type="entry name" value="WD40/YVTN_repeat-like_dom_sf"/>
</dbReference>
<name>A0A0D0BDL7_9AGAR</name>
<organism evidence="2 3">
    <name type="scientific">Collybiopsis luxurians FD-317 M1</name>
    <dbReference type="NCBI Taxonomy" id="944289"/>
    <lineage>
        <taxon>Eukaryota</taxon>
        <taxon>Fungi</taxon>
        <taxon>Dikarya</taxon>
        <taxon>Basidiomycota</taxon>
        <taxon>Agaricomycotina</taxon>
        <taxon>Agaricomycetes</taxon>
        <taxon>Agaricomycetidae</taxon>
        <taxon>Agaricales</taxon>
        <taxon>Marasmiineae</taxon>
        <taxon>Omphalotaceae</taxon>
        <taxon>Collybiopsis</taxon>
        <taxon>Collybiopsis luxurians</taxon>
    </lineage>
</organism>
<dbReference type="Gene3D" id="2.130.10.10">
    <property type="entry name" value="YVTN repeat-like/Quinoprotein amine dehydrogenase"/>
    <property type="match status" value="1"/>
</dbReference>
<dbReference type="Proteomes" id="UP000053593">
    <property type="component" value="Unassembled WGS sequence"/>
</dbReference>
<reference evidence="2 3" key="1">
    <citation type="submission" date="2014-04" db="EMBL/GenBank/DDBJ databases">
        <title>Evolutionary Origins and Diversification of the Mycorrhizal Mutualists.</title>
        <authorList>
            <consortium name="DOE Joint Genome Institute"/>
            <consortium name="Mycorrhizal Genomics Consortium"/>
            <person name="Kohler A."/>
            <person name="Kuo A."/>
            <person name="Nagy L.G."/>
            <person name="Floudas D."/>
            <person name="Copeland A."/>
            <person name="Barry K.W."/>
            <person name="Cichocki N."/>
            <person name="Veneault-Fourrey C."/>
            <person name="LaButti K."/>
            <person name="Lindquist E.A."/>
            <person name="Lipzen A."/>
            <person name="Lundell T."/>
            <person name="Morin E."/>
            <person name="Murat C."/>
            <person name="Riley R."/>
            <person name="Ohm R."/>
            <person name="Sun H."/>
            <person name="Tunlid A."/>
            <person name="Henrissat B."/>
            <person name="Grigoriev I.V."/>
            <person name="Hibbett D.S."/>
            <person name="Martin F."/>
        </authorList>
    </citation>
    <scope>NUCLEOTIDE SEQUENCE [LARGE SCALE GENOMIC DNA]</scope>
    <source>
        <strain evidence="2 3">FD-317 M1</strain>
    </source>
</reference>
<dbReference type="EMBL" id="KN834840">
    <property type="protein sequence ID" value="KIK52621.1"/>
    <property type="molecule type" value="Genomic_DNA"/>
</dbReference>
<evidence type="ECO:0000256" key="1">
    <source>
        <dbReference type="PROSITE-ProRule" id="PRU00221"/>
    </source>
</evidence>
<dbReference type="SMART" id="SM00320">
    <property type="entry name" value="WD40"/>
    <property type="match status" value="1"/>
</dbReference>
<dbReference type="SUPFAM" id="SSF50978">
    <property type="entry name" value="WD40 repeat-like"/>
    <property type="match status" value="1"/>
</dbReference>
<dbReference type="InterPro" id="IPR036322">
    <property type="entry name" value="WD40_repeat_dom_sf"/>
</dbReference>
<protein>
    <recommendedName>
        <fullName evidence="4">Anaphase-promoting complex subunit 4 WD40 domain-containing protein</fullName>
    </recommendedName>
</protein>